<protein>
    <submittedName>
        <fullName evidence="7">2,4-dienoyl-CoA reductase-like NADH-dependent reductase (Old Yellow Enzyme family)</fullName>
    </submittedName>
</protein>
<evidence type="ECO:0000256" key="5">
    <source>
        <dbReference type="ARBA" id="ARBA00023002"/>
    </source>
</evidence>
<evidence type="ECO:0000256" key="2">
    <source>
        <dbReference type="ARBA" id="ARBA00022630"/>
    </source>
</evidence>
<dbReference type="InterPro" id="IPR044152">
    <property type="entry name" value="YqjM-like"/>
</dbReference>
<accession>A0ABU2B6L7</accession>
<dbReference type="Gene3D" id="3.20.20.70">
    <property type="entry name" value="Aldolase class I"/>
    <property type="match status" value="1"/>
</dbReference>
<sequence length="368" mass="39449">MTTIPSLFQPFSLRGLQLRNRIVLPPMCQYQAIGRDGMVTDWHLQHYGARAAGGFGLIVAEASAICPEGRISPLCAGMWTDEQAQAWRRIVDCVHSQGSAMGIQLIHAGRKASTFPMLPGFSPGSVPIADGGWETSAPSPVAFPKLRTPCAMTREEIQQIPVLFAQAAARSVAAGFDLVQIHAAHGYLLHQFFSPLSNQRDDDYGGSFANRTRLVHEVVDAVREAVGPDYPVSVRLSATDWFDDDSSVDAWSVADSVQLCQDLAARGVDLIDVSSGGVAPAPIVTGPGYQVPFAAAIKKHVSVPVAAVGQLGDPALAQQVLDEGKADLINVGRAALFDAAWPVRAAHALSLDRSDWPVAPSYHRGEWR</sequence>
<dbReference type="PANTHER" id="PTHR43303:SF4">
    <property type="entry name" value="NADPH DEHYDROGENASE C23G7.10C-RELATED"/>
    <property type="match status" value="1"/>
</dbReference>
<dbReference type="InterPro" id="IPR013785">
    <property type="entry name" value="Aldolase_TIM"/>
</dbReference>
<name>A0ABU2B6L7_9CORY</name>
<comment type="cofactor">
    <cofactor evidence="1">
        <name>FMN</name>
        <dbReference type="ChEBI" id="CHEBI:58210"/>
    </cofactor>
</comment>
<dbReference type="Proteomes" id="UP001183619">
    <property type="component" value="Unassembled WGS sequence"/>
</dbReference>
<evidence type="ECO:0000259" key="6">
    <source>
        <dbReference type="Pfam" id="PF00724"/>
    </source>
</evidence>
<dbReference type="PANTHER" id="PTHR43303">
    <property type="entry name" value="NADPH DEHYDROGENASE C23G7.10C-RELATED"/>
    <property type="match status" value="1"/>
</dbReference>
<dbReference type="Pfam" id="PF00724">
    <property type="entry name" value="Oxidored_FMN"/>
    <property type="match status" value="1"/>
</dbReference>
<comment type="caution">
    <text evidence="7">The sequence shown here is derived from an EMBL/GenBank/DDBJ whole genome shotgun (WGS) entry which is preliminary data.</text>
</comment>
<dbReference type="EMBL" id="JAVDYF010000001">
    <property type="protein sequence ID" value="MDR7354264.1"/>
    <property type="molecule type" value="Genomic_DNA"/>
</dbReference>
<evidence type="ECO:0000256" key="4">
    <source>
        <dbReference type="ARBA" id="ARBA00022857"/>
    </source>
</evidence>
<keyword evidence="4" id="KW-0521">NADP</keyword>
<gene>
    <name evidence="7" type="ORF">J2S37_000802</name>
</gene>
<feature type="domain" description="NADH:flavin oxidoreductase/NADH oxidase N-terminal" evidence="6">
    <location>
        <begin position="6"/>
        <end position="350"/>
    </location>
</feature>
<evidence type="ECO:0000313" key="7">
    <source>
        <dbReference type="EMBL" id="MDR7354264.1"/>
    </source>
</evidence>
<keyword evidence="8" id="KW-1185">Reference proteome</keyword>
<organism evidence="7 8">
    <name type="scientific">Corynebacterium felinum</name>
    <dbReference type="NCBI Taxonomy" id="131318"/>
    <lineage>
        <taxon>Bacteria</taxon>
        <taxon>Bacillati</taxon>
        <taxon>Actinomycetota</taxon>
        <taxon>Actinomycetes</taxon>
        <taxon>Mycobacteriales</taxon>
        <taxon>Corynebacteriaceae</taxon>
        <taxon>Corynebacterium</taxon>
    </lineage>
</organism>
<keyword evidence="2" id="KW-0285">Flavoprotein</keyword>
<proteinExistence type="predicted"/>
<evidence type="ECO:0000256" key="1">
    <source>
        <dbReference type="ARBA" id="ARBA00001917"/>
    </source>
</evidence>
<dbReference type="InterPro" id="IPR001155">
    <property type="entry name" value="OxRdtase_FMN_N"/>
</dbReference>
<keyword evidence="5" id="KW-0560">Oxidoreductase</keyword>
<dbReference type="CDD" id="cd02932">
    <property type="entry name" value="OYE_YqiM_FMN"/>
    <property type="match status" value="1"/>
</dbReference>
<evidence type="ECO:0000313" key="8">
    <source>
        <dbReference type="Proteomes" id="UP001183619"/>
    </source>
</evidence>
<evidence type="ECO:0000256" key="3">
    <source>
        <dbReference type="ARBA" id="ARBA00022643"/>
    </source>
</evidence>
<dbReference type="SUPFAM" id="SSF51395">
    <property type="entry name" value="FMN-linked oxidoreductases"/>
    <property type="match status" value="1"/>
</dbReference>
<keyword evidence="3" id="KW-0288">FMN</keyword>
<dbReference type="RefSeq" id="WP_277103289.1">
    <property type="nucleotide sequence ID" value="NZ_BAAAJS010000028.1"/>
</dbReference>
<reference evidence="7 8" key="1">
    <citation type="submission" date="2023-07" db="EMBL/GenBank/DDBJ databases">
        <title>Sequencing the genomes of 1000 actinobacteria strains.</title>
        <authorList>
            <person name="Klenk H.-P."/>
        </authorList>
    </citation>
    <scope>NUCLEOTIDE SEQUENCE [LARGE SCALE GENOMIC DNA]</scope>
    <source>
        <strain evidence="7 8">DSM 44508</strain>
    </source>
</reference>